<proteinExistence type="predicted"/>
<sequence length="270" mass="31307">MKIEKYALLDTDFISKTHFIHGDTEKCLVDLVVEMPGYCFFCHSQIIKELSRHNQQAIGWLQHKISEQKIQCYTDEEILNELVKIRGDFACSTYTLMLKDACDAFSKSYFKEHYQTLENFDVVTSTKQDYLETLQKADDEIGKHNSLGEIKSYVLLQLLSLLKGEQVYVFCSDDKAARNGAISFNNVRCISALSAFLRLKKEISWTFDAAEPYINSYVQFCGEHNQQTFRVMEASVVARMQRVPCKQALEEIFQDRFVELQNGFLKYRDA</sequence>
<evidence type="ECO:0000313" key="1">
    <source>
        <dbReference type="EMBL" id="PDX58112.1"/>
    </source>
</evidence>
<dbReference type="Proteomes" id="UP000220752">
    <property type="component" value="Unassembled WGS sequence"/>
</dbReference>
<reference evidence="1 2" key="1">
    <citation type="journal article" date="2017" name="Front. Microbiol.">
        <title>New Insights into the Diversity of the Genus Faecalibacterium.</title>
        <authorList>
            <person name="Benevides L."/>
            <person name="Burman S."/>
            <person name="Martin R."/>
            <person name="Robert V."/>
            <person name="Thomas M."/>
            <person name="Miquel S."/>
            <person name="Chain F."/>
            <person name="Sokol H."/>
            <person name="Bermudez-Humaran L.G."/>
            <person name="Morrison M."/>
            <person name="Langella P."/>
            <person name="Azevedo V.A."/>
            <person name="Chatel J.M."/>
            <person name="Soares S."/>
        </authorList>
    </citation>
    <scope>NUCLEOTIDE SEQUENCE [LARGE SCALE GENOMIC DNA]</scope>
    <source>
        <strain evidence="2">CNCM I-4540</strain>
    </source>
</reference>
<dbReference type="AlphaFoldDB" id="A0A2A6Z9T0"/>
<accession>A0A2A6Z9T0</accession>
<name>A0A2A6Z9T0_9FIRM</name>
<protein>
    <submittedName>
        <fullName evidence="1">Uncharacterized protein</fullName>
    </submittedName>
</protein>
<dbReference type="EMBL" id="NMTQ01000034">
    <property type="protein sequence ID" value="PDX58112.1"/>
    <property type="molecule type" value="Genomic_DNA"/>
</dbReference>
<organism evidence="1 2">
    <name type="scientific">Faecalibacterium langellae</name>
    <dbReference type="NCBI Taxonomy" id="3435293"/>
    <lineage>
        <taxon>Bacteria</taxon>
        <taxon>Bacillati</taxon>
        <taxon>Bacillota</taxon>
        <taxon>Clostridia</taxon>
        <taxon>Eubacteriales</taxon>
        <taxon>Oscillospiraceae</taxon>
        <taxon>Faecalibacterium</taxon>
    </lineage>
</organism>
<evidence type="ECO:0000313" key="2">
    <source>
        <dbReference type="Proteomes" id="UP000220752"/>
    </source>
</evidence>
<keyword evidence="2" id="KW-1185">Reference proteome</keyword>
<comment type="caution">
    <text evidence="1">The sequence shown here is derived from an EMBL/GenBank/DDBJ whole genome shotgun (WGS) entry which is preliminary data.</text>
</comment>
<gene>
    <name evidence="1" type="ORF">CGS46_09240</name>
</gene>